<dbReference type="AlphaFoldDB" id="A0A2Z7D177"/>
<sequence>MKHAILQVMICMMSLKGIGLQGKRLSWQISQMSLIHTQPIIRWNNHRSVIFKPVSRHISVFFRRDEHLTLQARQLSRPIKMQDRLRFQTTHNYSTQALLALTKLKMGGSLTQKLNMNGKNHRLEVTKILKPATTFLLFHKSIYNYELVSTERAKQDEPSATNLAPNNGGNRRQSNGEGLGEQ</sequence>
<evidence type="ECO:0000256" key="1">
    <source>
        <dbReference type="SAM" id="MobiDB-lite"/>
    </source>
</evidence>
<reference evidence="2 3" key="1">
    <citation type="journal article" date="2015" name="Proc. Natl. Acad. Sci. U.S.A.">
        <title>The resurrection genome of Boea hygrometrica: A blueprint for survival of dehydration.</title>
        <authorList>
            <person name="Xiao L."/>
            <person name="Yang G."/>
            <person name="Zhang L."/>
            <person name="Yang X."/>
            <person name="Zhao S."/>
            <person name="Ji Z."/>
            <person name="Zhou Q."/>
            <person name="Hu M."/>
            <person name="Wang Y."/>
            <person name="Chen M."/>
            <person name="Xu Y."/>
            <person name="Jin H."/>
            <person name="Xiao X."/>
            <person name="Hu G."/>
            <person name="Bao F."/>
            <person name="Hu Y."/>
            <person name="Wan P."/>
            <person name="Li L."/>
            <person name="Deng X."/>
            <person name="Kuang T."/>
            <person name="Xiang C."/>
            <person name="Zhu J.K."/>
            <person name="Oliver M.J."/>
            <person name="He Y."/>
        </authorList>
    </citation>
    <scope>NUCLEOTIDE SEQUENCE [LARGE SCALE GENOMIC DNA]</scope>
    <source>
        <strain evidence="3">cv. XS01</strain>
    </source>
</reference>
<evidence type="ECO:0000313" key="2">
    <source>
        <dbReference type="EMBL" id="KZV52427.1"/>
    </source>
</evidence>
<dbReference type="EMBL" id="KQ991066">
    <property type="protein sequence ID" value="KZV52427.1"/>
    <property type="molecule type" value="Genomic_DNA"/>
</dbReference>
<feature type="region of interest" description="Disordered" evidence="1">
    <location>
        <begin position="151"/>
        <end position="182"/>
    </location>
</feature>
<dbReference type="Proteomes" id="UP000250235">
    <property type="component" value="Unassembled WGS sequence"/>
</dbReference>
<protein>
    <submittedName>
        <fullName evidence="2">Uncharacterized protein</fullName>
    </submittedName>
</protein>
<feature type="compositionally biased region" description="Polar residues" evidence="1">
    <location>
        <begin position="158"/>
        <end position="176"/>
    </location>
</feature>
<proteinExistence type="predicted"/>
<evidence type="ECO:0000313" key="3">
    <source>
        <dbReference type="Proteomes" id="UP000250235"/>
    </source>
</evidence>
<gene>
    <name evidence="2" type="ORF">F511_12933</name>
</gene>
<organism evidence="2 3">
    <name type="scientific">Dorcoceras hygrometricum</name>
    <dbReference type="NCBI Taxonomy" id="472368"/>
    <lineage>
        <taxon>Eukaryota</taxon>
        <taxon>Viridiplantae</taxon>
        <taxon>Streptophyta</taxon>
        <taxon>Embryophyta</taxon>
        <taxon>Tracheophyta</taxon>
        <taxon>Spermatophyta</taxon>
        <taxon>Magnoliopsida</taxon>
        <taxon>eudicotyledons</taxon>
        <taxon>Gunneridae</taxon>
        <taxon>Pentapetalae</taxon>
        <taxon>asterids</taxon>
        <taxon>lamiids</taxon>
        <taxon>Lamiales</taxon>
        <taxon>Gesneriaceae</taxon>
        <taxon>Didymocarpoideae</taxon>
        <taxon>Trichosporeae</taxon>
        <taxon>Loxocarpinae</taxon>
        <taxon>Dorcoceras</taxon>
    </lineage>
</organism>
<name>A0A2Z7D177_9LAMI</name>
<accession>A0A2Z7D177</accession>
<keyword evidence="3" id="KW-1185">Reference proteome</keyword>